<dbReference type="Pfam" id="PF13240">
    <property type="entry name" value="Zn_Ribbon_1"/>
    <property type="match status" value="1"/>
</dbReference>
<proteinExistence type="predicted"/>
<evidence type="ECO:0000259" key="5">
    <source>
        <dbReference type="PROSITE" id="PS50234"/>
    </source>
</evidence>
<dbReference type="PROSITE" id="PS50041">
    <property type="entry name" value="C_TYPE_LECTIN_2"/>
    <property type="match status" value="1"/>
</dbReference>
<dbReference type="SUPFAM" id="SSF53300">
    <property type="entry name" value="vWA-like"/>
    <property type="match status" value="1"/>
</dbReference>
<dbReference type="Pfam" id="PF00092">
    <property type="entry name" value="VWA"/>
    <property type="match status" value="1"/>
</dbReference>
<dbReference type="InterPro" id="IPR050111">
    <property type="entry name" value="C-type_lectin/snaclec_domain"/>
</dbReference>
<dbReference type="InterPro" id="IPR016187">
    <property type="entry name" value="CTDL_fold"/>
</dbReference>
<keyword evidence="3" id="KW-0812">Transmembrane</keyword>
<dbReference type="PROSITE" id="PS50005">
    <property type="entry name" value="TPR"/>
    <property type="match status" value="1"/>
</dbReference>
<feature type="compositionally biased region" description="Pro residues" evidence="2">
    <location>
        <begin position="65"/>
        <end position="84"/>
    </location>
</feature>
<name>A0A9D1Y846_9FIRM</name>
<evidence type="ECO:0000256" key="1">
    <source>
        <dbReference type="PROSITE-ProRule" id="PRU00339"/>
    </source>
</evidence>
<dbReference type="SUPFAM" id="SSF56436">
    <property type="entry name" value="C-type lectin-like"/>
    <property type="match status" value="1"/>
</dbReference>
<organism evidence="6 7">
    <name type="scientific">Candidatus Flavonifractor merdigallinarum</name>
    <dbReference type="NCBI Taxonomy" id="2838589"/>
    <lineage>
        <taxon>Bacteria</taxon>
        <taxon>Bacillati</taxon>
        <taxon>Bacillota</taxon>
        <taxon>Clostridia</taxon>
        <taxon>Eubacteriales</taxon>
        <taxon>Oscillospiraceae</taxon>
        <taxon>Flavonifractor</taxon>
    </lineage>
</organism>
<feature type="domain" description="C-type lectin" evidence="4">
    <location>
        <begin position="586"/>
        <end position="697"/>
    </location>
</feature>
<evidence type="ECO:0000256" key="3">
    <source>
        <dbReference type="SAM" id="Phobius"/>
    </source>
</evidence>
<dbReference type="InterPro" id="IPR019734">
    <property type="entry name" value="TPR_rpt"/>
</dbReference>
<dbReference type="Pfam" id="PF14559">
    <property type="entry name" value="TPR_19"/>
    <property type="match status" value="1"/>
</dbReference>
<keyword evidence="3" id="KW-0472">Membrane</keyword>
<dbReference type="InterPro" id="IPR036465">
    <property type="entry name" value="vWFA_dom_sf"/>
</dbReference>
<dbReference type="InterPro" id="IPR002035">
    <property type="entry name" value="VWF_A"/>
</dbReference>
<dbReference type="PROSITE" id="PS50234">
    <property type="entry name" value="VWFA"/>
    <property type="match status" value="1"/>
</dbReference>
<dbReference type="InterPro" id="IPR011990">
    <property type="entry name" value="TPR-like_helical_dom_sf"/>
</dbReference>
<dbReference type="EMBL" id="DXDX01000090">
    <property type="protein sequence ID" value="HIY21248.1"/>
    <property type="molecule type" value="Genomic_DNA"/>
</dbReference>
<feature type="compositionally biased region" description="Pro residues" evidence="2">
    <location>
        <begin position="26"/>
        <end position="46"/>
    </location>
</feature>
<feature type="region of interest" description="Disordered" evidence="2">
    <location>
        <begin position="21"/>
        <end position="88"/>
    </location>
</feature>
<evidence type="ECO:0000256" key="2">
    <source>
        <dbReference type="SAM" id="MobiDB-lite"/>
    </source>
</evidence>
<evidence type="ECO:0000259" key="4">
    <source>
        <dbReference type="PROSITE" id="PS50041"/>
    </source>
</evidence>
<dbReference type="SMART" id="SM00034">
    <property type="entry name" value="CLECT"/>
    <property type="match status" value="1"/>
</dbReference>
<protein>
    <submittedName>
        <fullName evidence="6">VWA domain-containing protein</fullName>
    </submittedName>
</protein>
<dbReference type="Gene3D" id="1.25.40.10">
    <property type="entry name" value="Tetratricopeptide repeat domain"/>
    <property type="match status" value="1"/>
</dbReference>
<feature type="domain" description="VWFA" evidence="5">
    <location>
        <begin position="365"/>
        <end position="530"/>
    </location>
</feature>
<dbReference type="Gene3D" id="3.40.50.410">
    <property type="entry name" value="von Willebrand factor, type A domain"/>
    <property type="match status" value="1"/>
</dbReference>
<evidence type="ECO:0000313" key="6">
    <source>
        <dbReference type="EMBL" id="HIY21248.1"/>
    </source>
</evidence>
<keyword evidence="1" id="KW-0802">TPR repeat</keyword>
<dbReference type="SUPFAM" id="SSF48452">
    <property type="entry name" value="TPR-like"/>
    <property type="match status" value="1"/>
</dbReference>
<evidence type="ECO:0000313" key="7">
    <source>
        <dbReference type="Proteomes" id="UP000823868"/>
    </source>
</evidence>
<dbReference type="InterPro" id="IPR001304">
    <property type="entry name" value="C-type_lectin-like"/>
</dbReference>
<reference evidence="6" key="2">
    <citation type="submission" date="2021-04" db="EMBL/GenBank/DDBJ databases">
        <authorList>
            <person name="Gilroy R."/>
        </authorList>
    </citation>
    <scope>NUCLEOTIDE SEQUENCE</scope>
    <source>
        <strain evidence="6">ChiBcec16_6824</strain>
    </source>
</reference>
<dbReference type="InterPro" id="IPR026870">
    <property type="entry name" value="Zinc_ribbon_dom"/>
</dbReference>
<dbReference type="CDD" id="cd00037">
    <property type="entry name" value="CLECT"/>
    <property type="match status" value="1"/>
</dbReference>
<feature type="transmembrane region" description="Helical" evidence="3">
    <location>
        <begin position="91"/>
        <end position="112"/>
    </location>
</feature>
<dbReference type="Proteomes" id="UP000823868">
    <property type="component" value="Unassembled WGS sequence"/>
</dbReference>
<sequence length="724" mass="78763">MFCTQCGRSIADNSQFCPYCGARAVPPSPPSQPPVSPPQPPQPPAPQEGDTIPFQPNTPAVQTQAPPPSVPPIPPQPEDPQPPTPKKRRPLLLAGAACLALVVVAGGVFAFYTLSRQNAARQAAQEGADALADGDYEQAVESYEKALEYRPNDVELSLDLARACLLNGESRDARQALEDLSLSESDENFQAFQQLQALAALGEDVTVNTDAFPTVQLELPLESGSPFPLTADNLTLSEGDNQRSIQSVETSDDSALITYLSEESSVSEEARSLDLSLSAADVTLHRSADYLTPHFDPAQLRLVSTDVSQYPIVRAYFQVTDEATGETLSGLTQRSFQITEQVSGGEYLARTVRSAAPLEGNGGLNINLVADKSDSISLQDMEKIQSVMGQFVNQLHYELGDQAEVLAFDSIVQQMCYYTSDTSLLVNGINSMSTDGRTALYNALYDGVTHSALQGGARCVIAFTDGMDNESTYTPQEIISYAQTQQVPIYIIGVGSQVEASTLRTIAQSTGGRYWYIDDLYDLQAIFQQVYTEQKELYVVEYESDSAAGRYAPRTLDVQVSGDGHRASASVNFTPARSVNDSAPAGDGSRYQIFAEALSWEAASRKCQEMGGHLATITSQAEMDQITQMADAQGLRYLWLGGYTSYDDGGNVFGHWVTGEPFSYQAWGPDEPSRVDQDGANEWYIMLWNIESMGGWNWNDQRNDPAAVVPTMAKTMGYVCEFES</sequence>
<keyword evidence="3" id="KW-1133">Transmembrane helix</keyword>
<dbReference type="InterPro" id="IPR016186">
    <property type="entry name" value="C-type_lectin-like/link_sf"/>
</dbReference>
<dbReference type="SMART" id="SM00327">
    <property type="entry name" value="VWA"/>
    <property type="match status" value="1"/>
</dbReference>
<dbReference type="Pfam" id="PF00059">
    <property type="entry name" value="Lectin_C"/>
    <property type="match status" value="1"/>
</dbReference>
<dbReference type="CDD" id="cd00198">
    <property type="entry name" value="vWFA"/>
    <property type="match status" value="1"/>
</dbReference>
<reference evidence="6" key="1">
    <citation type="journal article" date="2021" name="PeerJ">
        <title>Extensive microbial diversity within the chicken gut microbiome revealed by metagenomics and culture.</title>
        <authorList>
            <person name="Gilroy R."/>
            <person name="Ravi A."/>
            <person name="Getino M."/>
            <person name="Pursley I."/>
            <person name="Horton D.L."/>
            <person name="Alikhan N.F."/>
            <person name="Baker D."/>
            <person name="Gharbi K."/>
            <person name="Hall N."/>
            <person name="Watson M."/>
            <person name="Adriaenssens E.M."/>
            <person name="Foster-Nyarko E."/>
            <person name="Jarju S."/>
            <person name="Secka A."/>
            <person name="Antonio M."/>
            <person name="Oren A."/>
            <person name="Chaudhuri R.R."/>
            <person name="La Ragione R."/>
            <person name="Hildebrand F."/>
            <person name="Pallen M.J."/>
        </authorList>
    </citation>
    <scope>NUCLEOTIDE SEQUENCE</scope>
    <source>
        <strain evidence="6">ChiBcec16_6824</strain>
    </source>
</reference>
<gene>
    <name evidence="6" type="ORF">H9841_05020</name>
</gene>
<dbReference type="AlphaFoldDB" id="A0A9D1Y846"/>
<feature type="compositionally biased region" description="Low complexity" evidence="2">
    <location>
        <begin position="55"/>
        <end position="64"/>
    </location>
</feature>
<feature type="repeat" description="TPR" evidence="1">
    <location>
        <begin position="120"/>
        <end position="153"/>
    </location>
</feature>
<accession>A0A9D1Y846</accession>
<dbReference type="Gene3D" id="3.10.100.10">
    <property type="entry name" value="Mannose-Binding Protein A, subunit A"/>
    <property type="match status" value="1"/>
</dbReference>
<comment type="caution">
    <text evidence="6">The sequence shown here is derived from an EMBL/GenBank/DDBJ whole genome shotgun (WGS) entry which is preliminary data.</text>
</comment>
<dbReference type="PANTHER" id="PTHR22803">
    <property type="entry name" value="MANNOSE, PHOSPHOLIPASE, LECTIN RECEPTOR RELATED"/>
    <property type="match status" value="1"/>
</dbReference>